<evidence type="ECO:0000256" key="1">
    <source>
        <dbReference type="ARBA" id="ARBA00022679"/>
    </source>
</evidence>
<dbReference type="AlphaFoldDB" id="X1RAI6"/>
<keyword evidence="1" id="KW-0808">Transferase</keyword>
<dbReference type="InterPro" id="IPR043519">
    <property type="entry name" value="NT_sf"/>
</dbReference>
<evidence type="ECO:0000313" key="3">
    <source>
        <dbReference type="EMBL" id="GAI52599.1"/>
    </source>
</evidence>
<dbReference type="GO" id="GO:0003723">
    <property type="term" value="F:RNA binding"/>
    <property type="evidence" value="ECO:0007669"/>
    <property type="project" value="InterPro"/>
</dbReference>
<dbReference type="Gene3D" id="3.30.460.10">
    <property type="entry name" value="Beta Polymerase, domain 2"/>
    <property type="match status" value="1"/>
</dbReference>
<sequence length="50" mass="5776">MKIPKEVKFVVEELKKKNYEAYLVGGCVRDLLRKVKPQDWDVATNAKPAE</sequence>
<organism evidence="3">
    <name type="scientific">marine sediment metagenome</name>
    <dbReference type="NCBI Taxonomy" id="412755"/>
    <lineage>
        <taxon>unclassified sequences</taxon>
        <taxon>metagenomes</taxon>
        <taxon>ecological metagenomes</taxon>
    </lineage>
</organism>
<protein>
    <recommendedName>
        <fullName evidence="2">Poly A polymerase head domain-containing protein</fullName>
    </recommendedName>
</protein>
<dbReference type="InterPro" id="IPR002646">
    <property type="entry name" value="PolA_pol_head_dom"/>
</dbReference>
<name>X1RAI6_9ZZZZ</name>
<feature type="non-terminal residue" evidence="3">
    <location>
        <position position="50"/>
    </location>
</feature>
<gene>
    <name evidence="3" type="ORF">S06H3_62941</name>
</gene>
<dbReference type="SUPFAM" id="SSF81301">
    <property type="entry name" value="Nucleotidyltransferase"/>
    <property type="match status" value="1"/>
</dbReference>
<dbReference type="PANTHER" id="PTHR43051:SF1">
    <property type="entry name" value="POLYNUCLEOTIDE ADENYLYLTRANSFERASE FAMILY PROTEIN"/>
    <property type="match status" value="1"/>
</dbReference>
<reference evidence="3" key="1">
    <citation type="journal article" date="2014" name="Front. Microbiol.">
        <title>High frequency of phylogenetically diverse reductive dehalogenase-homologous genes in deep subseafloor sedimentary metagenomes.</title>
        <authorList>
            <person name="Kawai M."/>
            <person name="Futagami T."/>
            <person name="Toyoda A."/>
            <person name="Takaki Y."/>
            <person name="Nishi S."/>
            <person name="Hori S."/>
            <person name="Arai W."/>
            <person name="Tsubouchi T."/>
            <person name="Morono Y."/>
            <person name="Uchiyama I."/>
            <person name="Ito T."/>
            <person name="Fujiyama A."/>
            <person name="Inagaki F."/>
            <person name="Takami H."/>
        </authorList>
    </citation>
    <scope>NUCLEOTIDE SEQUENCE</scope>
    <source>
        <strain evidence="3">Expedition CK06-06</strain>
    </source>
</reference>
<accession>X1RAI6</accession>
<dbReference type="GO" id="GO:0016779">
    <property type="term" value="F:nucleotidyltransferase activity"/>
    <property type="evidence" value="ECO:0007669"/>
    <property type="project" value="InterPro"/>
</dbReference>
<evidence type="ECO:0000259" key="2">
    <source>
        <dbReference type="Pfam" id="PF01743"/>
    </source>
</evidence>
<feature type="domain" description="Poly A polymerase head" evidence="2">
    <location>
        <begin position="21"/>
        <end position="49"/>
    </location>
</feature>
<dbReference type="GO" id="GO:0006396">
    <property type="term" value="P:RNA processing"/>
    <property type="evidence" value="ECO:0007669"/>
    <property type="project" value="InterPro"/>
</dbReference>
<dbReference type="PANTHER" id="PTHR43051">
    <property type="entry name" value="POLYNUCLEOTIDE ADENYLYLTRANSFERASE FAMILY PROTEIN"/>
    <property type="match status" value="1"/>
</dbReference>
<dbReference type="Pfam" id="PF01743">
    <property type="entry name" value="PolyA_pol"/>
    <property type="match status" value="1"/>
</dbReference>
<comment type="caution">
    <text evidence="3">The sequence shown here is derived from an EMBL/GenBank/DDBJ whole genome shotgun (WGS) entry which is preliminary data.</text>
</comment>
<dbReference type="InterPro" id="IPR052191">
    <property type="entry name" value="tRNA_ntf/polyA_polymerase_I"/>
</dbReference>
<dbReference type="EMBL" id="BARV01041636">
    <property type="protein sequence ID" value="GAI52599.1"/>
    <property type="molecule type" value="Genomic_DNA"/>
</dbReference>
<proteinExistence type="predicted"/>